<feature type="compositionally biased region" description="Basic and acidic residues" evidence="1">
    <location>
        <begin position="100"/>
        <end position="113"/>
    </location>
</feature>
<keyword evidence="3" id="KW-1185">Reference proteome</keyword>
<evidence type="ECO:0000256" key="1">
    <source>
        <dbReference type="SAM" id="MobiDB-lite"/>
    </source>
</evidence>
<organism evidence="2 3">
    <name type="scientific">Hesseltinella vesiculosa</name>
    <dbReference type="NCBI Taxonomy" id="101127"/>
    <lineage>
        <taxon>Eukaryota</taxon>
        <taxon>Fungi</taxon>
        <taxon>Fungi incertae sedis</taxon>
        <taxon>Mucoromycota</taxon>
        <taxon>Mucoromycotina</taxon>
        <taxon>Mucoromycetes</taxon>
        <taxon>Mucorales</taxon>
        <taxon>Cunninghamellaceae</taxon>
        <taxon>Hesseltinella</taxon>
    </lineage>
</organism>
<proteinExistence type="predicted"/>
<dbReference type="EMBL" id="MCGT01000037">
    <property type="protein sequence ID" value="ORX46513.1"/>
    <property type="molecule type" value="Genomic_DNA"/>
</dbReference>
<evidence type="ECO:0000313" key="3">
    <source>
        <dbReference type="Proteomes" id="UP000242146"/>
    </source>
</evidence>
<accession>A0A1X2G6Q9</accession>
<name>A0A1X2G6Q9_9FUNG</name>
<dbReference type="OrthoDB" id="2272288at2759"/>
<reference evidence="2 3" key="1">
    <citation type="submission" date="2016-07" db="EMBL/GenBank/DDBJ databases">
        <title>Pervasive Adenine N6-methylation of Active Genes in Fungi.</title>
        <authorList>
            <consortium name="DOE Joint Genome Institute"/>
            <person name="Mondo S.J."/>
            <person name="Dannebaum R.O."/>
            <person name="Kuo R.C."/>
            <person name="Labutti K."/>
            <person name="Haridas S."/>
            <person name="Kuo A."/>
            <person name="Salamov A."/>
            <person name="Ahrendt S.R."/>
            <person name="Lipzen A."/>
            <person name="Sullivan W."/>
            <person name="Andreopoulos W.B."/>
            <person name="Clum A."/>
            <person name="Lindquist E."/>
            <person name="Daum C."/>
            <person name="Ramamoorthy G.K."/>
            <person name="Gryganskyi A."/>
            <person name="Culley D."/>
            <person name="Magnuson J.K."/>
            <person name="James T.Y."/>
            <person name="O'Malley M.A."/>
            <person name="Stajich J.E."/>
            <person name="Spatafora J.W."/>
            <person name="Visel A."/>
            <person name="Grigoriev I.V."/>
        </authorList>
    </citation>
    <scope>NUCLEOTIDE SEQUENCE [LARGE SCALE GENOMIC DNA]</scope>
    <source>
        <strain evidence="2 3">NRRL 3301</strain>
    </source>
</reference>
<dbReference type="Proteomes" id="UP000242146">
    <property type="component" value="Unassembled WGS sequence"/>
</dbReference>
<gene>
    <name evidence="2" type="ORF">DM01DRAFT_359388</name>
</gene>
<comment type="caution">
    <text evidence="2">The sequence shown here is derived from an EMBL/GenBank/DDBJ whole genome shotgun (WGS) entry which is preliminary data.</text>
</comment>
<evidence type="ECO:0000313" key="2">
    <source>
        <dbReference type="EMBL" id="ORX46513.1"/>
    </source>
</evidence>
<sequence length="184" mass="21275">MTPVVDFFTDFDPGYPARFHQLHAIIGNTSHLPACTRWRVCTWHESVALPTQEQFSQTRRAMSEKNVLLRLKQLTDTPANDTVSTTMTPPTARGSPSTIDPEHFEPGDHDIHTSHPIPNEDNSSTVNNRNWKYLLDSSDQWDGLQNINWQVCFDEGRRNGFFETYSTPTSLKSAFYRWRRRYIG</sequence>
<feature type="compositionally biased region" description="Polar residues" evidence="1">
    <location>
        <begin position="79"/>
        <end position="98"/>
    </location>
</feature>
<feature type="region of interest" description="Disordered" evidence="1">
    <location>
        <begin position="79"/>
        <end position="125"/>
    </location>
</feature>
<dbReference type="AlphaFoldDB" id="A0A1X2G6Q9"/>
<protein>
    <submittedName>
        <fullName evidence="2">Uncharacterized protein</fullName>
    </submittedName>
</protein>